<dbReference type="AlphaFoldDB" id="A0A2K3LWG7"/>
<evidence type="ECO:0000313" key="2">
    <source>
        <dbReference type="Proteomes" id="UP000236291"/>
    </source>
</evidence>
<proteinExistence type="predicted"/>
<dbReference type="Proteomes" id="UP000236291">
    <property type="component" value="Unassembled WGS sequence"/>
</dbReference>
<evidence type="ECO:0000313" key="1">
    <source>
        <dbReference type="EMBL" id="PNX82874.1"/>
    </source>
</evidence>
<dbReference type="EMBL" id="ASHM01042884">
    <property type="protein sequence ID" value="PNX82874.1"/>
    <property type="molecule type" value="Genomic_DNA"/>
</dbReference>
<accession>A0A2K3LWG7</accession>
<protein>
    <submittedName>
        <fullName evidence="1">Uncharacterized protein</fullName>
    </submittedName>
</protein>
<comment type="caution">
    <text evidence="1">The sequence shown here is derived from an EMBL/GenBank/DDBJ whole genome shotgun (WGS) entry which is preliminary data.</text>
</comment>
<feature type="non-terminal residue" evidence="1">
    <location>
        <position position="77"/>
    </location>
</feature>
<sequence>MGGEKPVKENGAAVKTNRLVTRSICAQLLANAQVATFNENNKKQACANVAPKPVPTADDGVRTWAYLHFVGIVTNER</sequence>
<gene>
    <name evidence="1" type="ORF">L195_g038910</name>
</gene>
<name>A0A2K3LWG7_TRIPR</name>
<reference evidence="1 2" key="2">
    <citation type="journal article" date="2017" name="Front. Plant Sci.">
        <title>Gene Classification and Mining of Molecular Markers Useful in Red Clover (Trifolium pratense) Breeding.</title>
        <authorList>
            <person name="Istvanek J."/>
            <person name="Dluhosova J."/>
            <person name="Dluhos P."/>
            <person name="Patkova L."/>
            <person name="Nedelnik J."/>
            <person name="Repkova J."/>
        </authorList>
    </citation>
    <scope>NUCLEOTIDE SEQUENCE [LARGE SCALE GENOMIC DNA]</scope>
    <source>
        <strain evidence="2">cv. Tatra</strain>
        <tissue evidence="1">Young leaves</tissue>
    </source>
</reference>
<reference evidence="1 2" key="1">
    <citation type="journal article" date="2014" name="Am. J. Bot.">
        <title>Genome assembly and annotation for red clover (Trifolium pratense; Fabaceae).</title>
        <authorList>
            <person name="Istvanek J."/>
            <person name="Jaros M."/>
            <person name="Krenek A."/>
            <person name="Repkova J."/>
        </authorList>
    </citation>
    <scope>NUCLEOTIDE SEQUENCE [LARGE SCALE GENOMIC DNA]</scope>
    <source>
        <strain evidence="2">cv. Tatra</strain>
        <tissue evidence="1">Young leaves</tissue>
    </source>
</reference>
<organism evidence="1 2">
    <name type="scientific">Trifolium pratense</name>
    <name type="common">Red clover</name>
    <dbReference type="NCBI Taxonomy" id="57577"/>
    <lineage>
        <taxon>Eukaryota</taxon>
        <taxon>Viridiplantae</taxon>
        <taxon>Streptophyta</taxon>
        <taxon>Embryophyta</taxon>
        <taxon>Tracheophyta</taxon>
        <taxon>Spermatophyta</taxon>
        <taxon>Magnoliopsida</taxon>
        <taxon>eudicotyledons</taxon>
        <taxon>Gunneridae</taxon>
        <taxon>Pentapetalae</taxon>
        <taxon>rosids</taxon>
        <taxon>fabids</taxon>
        <taxon>Fabales</taxon>
        <taxon>Fabaceae</taxon>
        <taxon>Papilionoideae</taxon>
        <taxon>50 kb inversion clade</taxon>
        <taxon>NPAAA clade</taxon>
        <taxon>Hologalegina</taxon>
        <taxon>IRL clade</taxon>
        <taxon>Trifolieae</taxon>
        <taxon>Trifolium</taxon>
    </lineage>
</organism>